<dbReference type="WBParaSite" id="ASIM_0000068501-mRNA-1">
    <property type="protein sequence ID" value="ASIM_0000068501-mRNA-1"/>
    <property type="gene ID" value="ASIM_0000068501"/>
</dbReference>
<protein>
    <submittedName>
        <fullName evidence="1">NADH-plastoquinone oxidoreductase subunit K</fullName>
    </submittedName>
</protein>
<dbReference type="AlphaFoldDB" id="A0A0M3IZK2"/>
<evidence type="ECO:0000313" key="1">
    <source>
        <dbReference type="WBParaSite" id="ASIM_0000068501-mRNA-1"/>
    </source>
</evidence>
<sequence length="138" mass="14924">LLVDVIGIAKESIITRHRIIAVSYSRTFGARFTSSPNFPVPSNGSVASRISEFEKRPGAPNLLQIACALSGISQRTDVTAMRSPIGPMSPRSSVYRTKPIIHADFGGISPKPHTETSGSPTSVFEFPPSKQLFDVKVR</sequence>
<accession>A0A0M3IZK2</accession>
<proteinExistence type="predicted"/>
<reference evidence="1" key="1">
    <citation type="submission" date="2017-02" db="UniProtKB">
        <authorList>
            <consortium name="WormBaseParasite"/>
        </authorList>
    </citation>
    <scope>IDENTIFICATION</scope>
</reference>
<organism evidence="1">
    <name type="scientific">Anisakis simplex</name>
    <name type="common">Herring worm</name>
    <dbReference type="NCBI Taxonomy" id="6269"/>
    <lineage>
        <taxon>Eukaryota</taxon>
        <taxon>Metazoa</taxon>
        <taxon>Ecdysozoa</taxon>
        <taxon>Nematoda</taxon>
        <taxon>Chromadorea</taxon>
        <taxon>Rhabditida</taxon>
        <taxon>Spirurina</taxon>
        <taxon>Ascaridomorpha</taxon>
        <taxon>Ascaridoidea</taxon>
        <taxon>Anisakidae</taxon>
        <taxon>Anisakis</taxon>
        <taxon>Anisakis simplex complex</taxon>
    </lineage>
</organism>
<name>A0A0M3IZK2_ANISI</name>